<dbReference type="Pfam" id="PF01390">
    <property type="entry name" value="SEA"/>
    <property type="match status" value="1"/>
</dbReference>
<evidence type="ECO:0000256" key="1">
    <source>
        <dbReference type="ARBA" id="ARBA00004370"/>
    </source>
</evidence>
<protein>
    <submittedName>
        <fullName evidence="20">Uncharacterized protein LOC109462516</fullName>
    </submittedName>
</protein>
<dbReference type="PANTHER" id="PTHR47653:SF1">
    <property type="entry name" value="DELETED IN MALIGNANT BRAIN TUMORS 1 PROTEIN"/>
    <property type="match status" value="1"/>
</dbReference>
<feature type="domain" description="Cadherin" evidence="16">
    <location>
        <begin position="3274"/>
        <end position="3368"/>
    </location>
</feature>
<feature type="domain" description="EGF-like" evidence="15">
    <location>
        <begin position="2826"/>
        <end position="2860"/>
    </location>
</feature>
<dbReference type="CDD" id="cd11304">
    <property type="entry name" value="Cadherin_repeat"/>
    <property type="match status" value="3"/>
</dbReference>
<dbReference type="InterPro" id="IPR000742">
    <property type="entry name" value="EGF"/>
</dbReference>
<dbReference type="InterPro" id="IPR015919">
    <property type="entry name" value="Cadherin-like_sf"/>
</dbReference>
<evidence type="ECO:0000256" key="2">
    <source>
        <dbReference type="ARBA" id="ARBA00022536"/>
    </source>
</evidence>
<dbReference type="SUPFAM" id="SSF82671">
    <property type="entry name" value="SEA domain"/>
    <property type="match status" value="1"/>
</dbReference>
<keyword evidence="19" id="KW-1185">Reference proteome</keyword>
<dbReference type="SUPFAM" id="SSF56436">
    <property type="entry name" value="C-type lectin-like"/>
    <property type="match status" value="1"/>
</dbReference>
<keyword evidence="6 13" id="KW-0472">Membrane</keyword>
<dbReference type="PRINTS" id="PR00205">
    <property type="entry name" value="CADHERIN"/>
</dbReference>
<evidence type="ECO:0000256" key="10">
    <source>
        <dbReference type="PROSITE-ProRule" id="PRU00076"/>
    </source>
</evidence>
<dbReference type="KEGG" id="bbel:109462516"/>
<dbReference type="PROSITE" id="PS50026">
    <property type="entry name" value="EGF_3"/>
    <property type="match status" value="4"/>
</dbReference>
<dbReference type="Gene3D" id="2.60.40.60">
    <property type="entry name" value="Cadherins"/>
    <property type="match status" value="3"/>
</dbReference>
<comment type="subcellular location">
    <subcellularLocation>
        <location evidence="1">Membrane</location>
    </subcellularLocation>
</comment>
<evidence type="ECO:0000259" key="18">
    <source>
        <dbReference type="PROSITE" id="PS51233"/>
    </source>
</evidence>
<dbReference type="PANTHER" id="PTHR47653">
    <property type="entry name" value="PROTEIN BARK BEETLE"/>
    <property type="match status" value="1"/>
</dbReference>
<dbReference type="Pfam" id="PF00028">
    <property type="entry name" value="Cadherin"/>
    <property type="match status" value="3"/>
</dbReference>
<dbReference type="FunFam" id="3.10.250.10:FF:000051">
    <property type="entry name" value="Si:dkey-242e21.3"/>
    <property type="match status" value="1"/>
</dbReference>
<evidence type="ECO:0000256" key="11">
    <source>
        <dbReference type="PROSITE-ProRule" id="PRU00196"/>
    </source>
</evidence>
<dbReference type="GO" id="GO:0007156">
    <property type="term" value="P:homophilic cell adhesion via plasma membrane adhesion molecules"/>
    <property type="evidence" value="ECO:0007669"/>
    <property type="project" value="InterPro"/>
</dbReference>
<dbReference type="SUPFAM" id="SSF49313">
    <property type="entry name" value="Cadherin-like"/>
    <property type="match status" value="3"/>
</dbReference>
<dbReference type="CDD" id="cd00054">
    <property type="entry name" value="EGF_CA"/>
    <property type="match status" value="1"/>
</dbReference>
<dbReference type="PROSITE" id="PS01186">
    <property type="entry name" value="EGF_2"/>
    <property type="match status" value="7"/>
</dbReference>
<evidence type="ECO:0000256" key="6">
    <source>
        <dbReference type="ARBA" id="ARBA00023136"/>
    </source>
</evidence>
<dbReference type="PROSITE" id="PS00022">
    <property type="entry name" value="EGF_1"/>
    <property type="match status" value="7"/>
</dbReference>
<keyword evidence="13" id="KW-0812">Transmembrane</keyword>
<dbReference type="InterPro" id="IPR001190">
    <property type="entry name" value="SRCR"/>
</dbReference>
<feature type="compositionally biased region" description="Low complexity" evidence="12">
    <location>
        <begin position="3402"/>
        <end position="3419"/>
    </location>
</feature>
<dbReference type="InterPro" id="IPR002126">
    <property type="entry name" value="Cadherin-like_dom"/>
</dbReference>
<reference evidence="20" key="1">
    <citation type="submission" date="2025-08" db="UniProtKB">
        <authorList>
            <consortium name="RefSeq"/>
        </authorList>
    </citation>
    <scope>IDENTIFICATION</scope>
    <source>
        <tissue evidence="20">Gonad</tissue>
    </source>
</reference>
<organism evidence="19 20">
    <name type="scientific">Branchiostoma belcheri</name>
    <name type="common">Amphioxus</name>
    <dbReference type="NCBI Taxonomy" id="7741"/>
    <lineage>
        <taxon>Eukaryota</taxon>
        <taxon>Metazoa</taxon>
        <taxon>Chordata</taxon>
        <taxon>Cephalochordata</taxon>
        <taxon>Leptocardii</taxon>
        <taxon>Amphioxiformes</taxon>
        <taxon>Branchiostomatidae</taxon>
        <taxon>Branchiostoma</taxon>
    </lineage>
</organism>
<dbReference type="Pfam" id="PF07974">
    <property type="entry name" value="EGF_2"/>
    <property type="match status" value="1"/>
</dbReference>
<evidence type="ECO:0000256" key="3">
    <source>
        <dbReference type="ARBA" id="ARBA00022729"/>
    </source>
</evidence>
<evidence type="ECO:0000259" key="14">
    <source>
        <dbReference type="PROSITE" id="PS50024"/>
    </source>
</evidence>
<dbReference type="Pfam" id="PF13229">
    <property type="entry name" value="Beta_helix"/>
    <property type="match status" value="1"/>
</dbReference>
<accession>A0A6P4XRC3</accession>
<dbReference type="Gene3D" id="2.10.25.10">
    <property type="entry name" value="Laminin"/>
    <property type="match status" value="6"/>
</dbReference>
<evidence type="ECO:0000259" key="15">
    <source>
        <dbReference type="PROSITE" id="PS50026"/>
    </source>
</evidence>
<proteinExistence type="predicted"/>
<keyword evidence="5 9" id="KW-0106">Calcium</keyword>
<evidence type="ECO:0000256" key="7">
    <source>
        <dbReference type="ARBA" id="ARBA00023157"/>
    </source>
</evidence>
<dbReference type="GeneID" id="109462516"/>
<dbReference type="RefSeq" id="XP_019614628.1">
    <property type="nucleotide sequence ID" value="XM_019759069.1"/>
</dbReference>
<dbReference type="PROSITE" id="PS00232">
    <property type="entry name" value="CADHERIN_1"/>
    <property type="match status" value="1"/>
</dbReference>
<dbReference type="Proteomes" id="UP000515135">
    <property type="component" value="Unplaced"/>
</dbReference>
<dbReference type="GO" id="GO:0005509">
    <property type="term" value="F:calcium ion binding"/>
    <property type="evidence" value="ECO:0007669"/>
    <property type="project" value="UniProtKB-UniRule"/>
</dbReference>
<evidence type="ECO:0000256" key="5">
    <source>
        <dbReference type="ARBA" id="ARBA00022837"/>
    </source>
</evidence>
<dbReference type="PROSITE" id="PS50268">
    <property type="entry name" value="CADHERIN_2"/>
    <property type="match status" value="3"/>
</dbReference>
<feature type="disulfide bond" evidence="10">
    <location>
        <begin position="3025"/>
        <end position="3034"/>
    </location>
</feature>
<dbReference type="InterPro" id="IPR039448">
    <property type="entry name" value="Beta_helix"/>
</dbReference>
<gene>
    <name evidence="20" type="primary">LOC109462516</name>
</gene>
<feature type="domain" description="EGF-like" evidence="15">
    <location>
        <begin position="2895"/>
        <end position="2930"/>
    </location>
</feature>
<dbReference type="InterPro" id="IPR011050">
    <property type="entry name" value="Pectin_lyase_fold/virulence"/>
</dbReference>
<feature type="disulfide bond" evidence="11">
    <location>
        <begin position="1019"/>
        <end position="1029"/>
    </location>
</feature>
<dbReference type="Pfam" id="PF25024">
    <property type="entry name" value="EGF_TEN"/>
    <property type="match status" value="1"/>
</dbReference>
<dbReference type="PROSITE" id="PS51233">
    <property type="entry name" value="VWFD"/>
    <property type="match status" value="1"/>
</dbReference>
<keyword evidence="3" id="KW-0732">Signal</keyword>
<evidence type="ECO:0000259" key="17">
    <source>
        <dbReference type="PROSITE" id="PS50287"/>
    </source>
</evidence>
<dbReference type="SMART" id="SM00181">
    <property type="entry name" value="EGF"/>
    <property type="match status" value="12"/>
</dbReference>
<dbReference type="CDD" id="cd00037">
    <property type="entry name" value="CLECT"/>
    <property type="match status" value="1"/>
</dbReference>
<dbReference type="Gene3D" id="3.30.70.960">
    <property type="entry name" value="SEA domain"/>
    <property type="match status" value="1"/>
</dbReference>
<evidence type="ECO:0000259" key="16">
    <source>
        <dbReference type="PROSITE" id="PS50268"/>
    </source>
</evidence>
<evidence type="ECO:0000256" key="8">
    <source>
        <dbReference type="ARBA" id="ARBA00023180"/>
    </source>
</evidence>
<dbReference type="Gene3D" id="2.160.20.10">
    <property type="entry name" value="Single-stranded right-handed beta-helix, Pectin lyase-like"/>
    <property type="match status" value="2"/>
</dbReference>
<evidence type="ECO:0000313" key="19">
    <source>
        <dbReference type="Proteomes" id="UP000515135"/>
    </source>
</evidence>
<dbReference type="Pfam" id="PF00530">
    <property type="entry name" value="SRCR"/>
    <property type="match status" value="1"/>
</dbReference>
<dbReference type="SMART" id="SM00202">
    <property type="entry name" value="SR"/>
    <property type="match status" value="1"/>
</dbReference>
<feature type="disulfide bond" evidence="10">
    <location>
        <begin position="2957"/>
        <end position="2966"/>
    </location>
</feature>
<feature type="domain" description="EGF-like" evidence="15">
    <location>
        <begin position="3001"/>
        <end position="3035"/>
    </location>
</feature>
<dbReference type="InterPro" id="IPR006626">
    <property type="entry name" value="PbH1"/>
</dbReference>
<dbReference type="GO" id="GO:0045217">
    <property type="term" value="P:cell-cell junction maintenance"/>
    <property type="evidence" value="ECO:0007669"/>
    <property type="project" value="TreeGrafter"/>
</dbReference>
<dbReference type="InterPro" id="IPR016187">
    <property type="entry name" value="CTDL_fold"/>
</dbReference>
<dbReference type="OrthoDB" id="536948at2759"/>
<dbReference type="PROSITE" id="PS50024">
    <property type="entry name" value="SEA"/>
    <property type="match status" value="1"/>
</dbReference>
<dbReference type="InterPro" id="IPR000082">
    <property type="entry name" value="SEA_dom"/>
</dbReference>
<feature type="domain" description="EGF-like" evidence="15">
    <location>
        <begin position="2933"/>
        <end position="2967"/>
    </location>
</feature>
<dbReference type="InterPro" id="IPR036364">
    <property type="entry name" value="SEA_dom_sf"/>
</dbReference>
<dbReference type="InterPro" id="IPR020894">
    <property type="entry name" value="Cadherin_CS"/>
</dbReference>
<dbReference type="SMART" id="SM00200">
    <property type="entry name" value="SEA"/>
    <property type="match status" value="1"/>
</dbReference>
<feature type="domain" description="Cadherin" evidence="16">
    <location>
        <begin position="3157"/>
        <end position="3258"/>
    </location>
</feature>
<dbReference type="SUPFAM" id="SSF51126">
    <property type="entry name" value="Pectin lyase-like"/>
    <property type="match status" value="4"/>
</dbReference>
<dbReference type="InterPro" id="IPR053243">
    <property type="entry name" value="SJ_maturation_regulator"/>
</dbReference>
<dbReference type="FunFam" id="2.60.40.60:FF:000194">
    <property type="entry name" value="FAT atypical cadherin 2"/>
    <property type="match status" value="1"/>
</dbReference>
<feature type="transmembrane region" description="Helical" evidence="13">
    <location>
        <begin position="3558"/>
        <end position="3580"/>
    </location>
</feature>
<sequence length="3635" mass="397872">MKSTLQNVDILYAGGANPDAERAAIISSSVAPLLRNVNIKYSGDAAIRIENSKSPFQIKNCDISENVGIGLMIKNPSADVTIVSSSFSKNFPAGMQVTGGHNNSNLQITDSTFEQNSGAGLMLSDVPMNVDIRQSNFSTNSHHGLSVFTTTQVSLVTDGCHFDHNGLDGFHARYLGVSGNRSHTVLHNGVAEGNDGDGFNLDIEYQENQNITSPTISDQITIDQSIFTSNKNGSVKITVENSYEDRFPVVQLSGGVQRDNMATIIEVGGTRAEVTVQDVEFDSSQCGSKSVIHVHGYDKTVNITGNRFVRNVCRRVVLFNTTDVSADAHPLVVVGSIFENNEYEPESLAHISDPLNEYCTIEIVGSGEEHTITQNSFLNSPAGLELCTSDDFHRLAETQIRAESNWWGTTDIDSIKEKIFDNNDWTSGGPVKFSPYLSSPSGDPIDTIGTENMTASSLGGRLNGTLRLTISDSPVTLTRDLTILPDSVLIVDAGVEFRVQERVGILNLGKLHGIYMDSISGTVNMSGIVSHSNNGVGIGIYYTLNGTVDMNNVISYSDDGHGIYLERIEERALLTDVVALGNGANGAGINIYHYGQHAKYIMVNVTCQDSQGKGLSINVYSEARVEIHNSRVQGNDQGGIVAHFENTQSSLFSALILHNSEITSNSKFALHVTGKETSLDIANSTISYNSCPYQPAVGFEGETNDVNVTNNLFVGNNARETLSILFEDNLQENIIFHMVGNVFRDNIYDTSQTDGNAQYGQHPDLASCTVEIGGYKSYYYLRHNMLDNPDMNYTMCSRVSTTSPDWMIDARYNWWGTAAETEIQEKIHDFDDWNDRAAVEYFPYLTGPDLSSPPADSSSRDVTMATDNIGGRLYHSLHLQKDGGPYTFKADLTVLKNASLTIDPGSTIKIHPCLGLLNLGSLVAHGTRTEPINFELTDVPVHQPQVRLVGGRFPWEGRVEVFYNGEWGTVCGKQPWDPQDANVVCRELGYGPSTVYSTYSFGRGSGPIWIGYYNSRPDCTGNEMSIFNCLRGPPGNVYSGCTHRYDVGIRCKMNTHVSPRPTCRMKKWGGITSKYATTEVLTNLKFSNTGNLHGRSHAAISIEDKQGTTNISHIEISECVGTGIQLLGGKTTQSVKNVNISGCNGYAGVSLTGRKSRVLLSTNIRITDSIFTAGSFELTPHTRSITNCLANPESIMRLCAEEPDQQLNNDMCFVQTGRTGSTCYKHLYAGVGFTVELTVSFVQFQSYSSRLRVFADRSQSQQIGQITRSDNGKTYIRFVSQTMMSLQYIGYYWDNNEIFGEVSFYNETDVADPTKYIIENSMVDNTKGTVINVTAANGAIFDIQRNVFLHNQPHTDDNDQAVIRSVLIDSYISVRNNYMANNLITSLSIDLTNQKRGNITVLDNLFFRNTAKTTIIVTGASSSSTQQPVLIDNNVFSSNDVGSNENVVKFENVDGQLSNNIFSNNLGQHVVTWEGRSRTNSLQRCENNLFYDNIALTPGEKYTLVVSGRDVQLHGNVLTNPANDAELATSDRTRYYPVNATLNWWGFNSTSDISSRIRDKSDRGYWAEAHFQPWIQEEPTDGPCGLGWTYSQTFSTCYRYMGGAQSWDGAVQSCKAQYSVLSKRFAGPEKNFIDSLLIARKVDFVPDVPVWMDNEMQENATVNCKVYLRDSQEAVQGVSCNSFFPYICKRPVADDCPNSCSHHGRCEGETCICGRGWEGEDCSKFTCNDRNSCGEFGTCVGPNICRCRNGWQDEGYCKVWNEDQCPKGFIHPLYNDTTRIEKILIGHNVEYVPLEDNILYRCPVRFSSWGATMFVNEGDLDIRIGQVLSSPQANGVLHKVEQVIKTDSYTVIVAHPATLEDMLDYSDFSQEVQLEMAVDMKKNEGAPELSEVERVLSGNGTLDGKTVCVITEDAPVYKCIGSRAMNEGEGSYHLLTRDLPVNLSVGDIIVSNHSNGILEQVTQQTSTPLGVFIQTELQDCFTTFNFREELMRKDGVTLPASLPCSGGPEGAHGLLIVDSAGREVDLETGDVVVGRRSGRLLAKVLKITPVDEYTLVEVEPILSRSTMTTPSRRRRREDVTASPAKYSLDIVIKDQFSDSTDSYNIELSTSGRLSADIKLSLAVSTSEFKTPTLKKVGAFFIGGKLQVGLEGSLDVLKRTWTQGSFRTELAPIYVSLCVGTQLCIPAKIWAHIDTEYKISAEGPGSIQMSSTVTKPDIDGGGSWKPQEGSQMFEFDQNKESGSAKIGISSYSGAAIESDHLIMLELKVKPRFFIEFPTSGENEVNDWTSPLGTPVSIHVMAQDTFGYTITTSIQSQALLRVSAQSCSTECPYSDRPQYVGVTSSMDYLKGALKVTVGNDEYYQEQLWRREEWMESDSCPDCENDEEPEWQDCACKCPQKTECGIPPTCVVGRMGPDCRQPDCRPCQGKPYDYHGIGEFWDCKSVSNDFGVQTRMYAYKGASLIGGVAVKAGHSVITLMTLQNATEKDVPNIRIDGELCQLSVGEKYPMNNGTIHLLAQQPSTNATESGAVIIVSITFASGATVSFDIRYSPKMGRQFVNILFSPTATFKGNTEGLCGLMDDDGDNDFTGPDGTVYNDTSVFAETWRINKTHYGSGLMGSWSWNSSNFHPDDVMDPAYSDPNHRPSVGIDGLTQEQKEKAEEMCIALGLTGTLLNECVFDVSITNDTTFTEQEVFKGCPNQCSGRGRCVNGTCDCITGWSGEDCNVGNCTDCSEDHGKCELGFCMCLPGWEGAACDQQATCYAVNNCTSMSHGICITTDVCRCEPGYIGADCSKIPTCGNVANCTDHGVCVDYDTCLCDEQWTGDKCDQFSCAALDFCSGHGSCVDIDVCHCEQGWTGSSCVTPDCPEVNQCSRQGDCVGPNICQCYSGYQGVDCSEAQSCPELQECNENGVCVNSSEWQRECNCFPGFSGASCDHPDCTEQNNCTNHGSCIEPNLCQCDSGYTGNDCANFSCEALQYCSGHGSCVRFDTCSCDPGWSGVSCNVANCSSKGDCSGQGTCVAPNRCACFPGFQGKDCSEENLPNEHPPVFQKERYDATIPENQPVGSPILTVFANDTDSGRNGEVRYRLAQTGLDSENFAVHPTSGIITSVVEFDFESLELASFSLTVEAFDQGVPTLTGTATVNINITDQNDNKPVISIPPETEYNLQSISPIGFHVTTVHASDADKSDDNSRITYGITSVSPFVSIDATNGSVTVSSALESGTYVLRVRASDHGLPPKTDEVTFRMIVTKVSTNSAPKCPEDESIEVTSGNLTKGTKFATIEADDADNGPNGDVSYSFKSLTGELASLFGIDPSTGRIYVATEVPQINNTFSAVSMIVEARDNAVDSLSCETKVVVIITNDNRISTEKASTTKVDESTIRLVRSTAEFTTGPGITTRESNSSTAHPTTTERATTTKGYETSTAPTATTEVPISVETRLFRGVIKIENREWKDELEDQTSDEFKNLAAEVQEELDSVYRNSDLGGTYHSVEVTGFSRGSVRVDFMARFNSPTATPIASDDVLAVLEGKANIGGLQIDHTVTSISEVTGEGESYVWYNNPIYILVLCVGAAVIVTILVILVVWRAKKIRRKMDIASHNQWPSQNAQRLLQQRILIPRARLSRDSARQMYQNPVYNVNE</sequence>
<evidence type="ECO:0000313" key="20">
    <source>
        <dbReference type="RefSeq" id="XP_019614628.1"/>
    </source>
</evidence>
<dbReference type="GO" id="GO:0005886">
    <property type="term" value="C:plasma membrane"/>
    <property type="evidence" value="ECO:0007669"/>
    <property type="project" value="InterPro"/>
</dbReference>
<dbReference type="Gene3D" id="3.10.250.10">
    <property type="entry name" value="SRCR-like domain"/>
    <property type="match status" value="1"/>
</dbReference>
<dbReference type="InterPro" id="IPR001846">
    <property type="entry name" value="VWF_type-D"/>
</dbReference>
<keyword evidence="13" id="KW-1133">Transmembrane helix</keyword>
<name>A0A6P4XRC3_BRABE</name>
<dbReference type="InterPro" id="IPR013111">
    <property type="entry name" value="EGF_extracell"/>
</dbReference>
<dbReference type="PROSITE" id="PS50287">
    <property type="entry name" value="SRCR_2"/>
    <property type="match status" value="1"/>
</dbReference>
<evidence type="ECO:0000256" key="9">
    <source>
        <dbReference type="PROSITE-ProRule" id="PRU00043"/>
    </source>
</evidence>
<evidence type="ECO:0000256" key="4">
    <source>
        <dbReference type="ARBA" id="ARBA00022737"/>
    </source>
</evidence>
<dbReference type="SUPFAM" id="SSF56487">
    <property type="entry name" value="SRCR-like"/>
    <property type="match status" value="1"/>
</dbReference>
<dbReference type="InterPro" id="IPR036772">
    <property type="entry name" value="SRCR-like_dom_sf"/>
</dbReference>
<feature type="domain" description="SRCR" evidence="17">
    <location>
        <begin position="946"/>
        <end position="1052"/>
    </location>
</feature>
<keyword evidence="8" id="KW-0325">Glycoprotein</keyword>
<dbReference type="SMART" id="SM00710">
    <property type="entry name" value="PbH1"/>
    <property type="match status" value="15"/>
</dbReference>
<keyword evidence="4" id="KW-0677">Repeat</keyword>
<feature type="domain" description="Cadherin" evidence="16">
    <location>
        <begin position="3048"/>
        <end position="3155"/>
    </location>
</feature>
<dbReference type="PRINTS" id="PR00258">
    <property type="entry name" value="SPERACTRCPTR"/>
</dbReference>
<feature type="domain" description="VWFD" evidence="18">
    <location>
        <begin position="2405"/>
        <end position="2614"/>
    </location>
</feature>
<feature type="domain" description="SEA" evidence="14">
    <location>
        <begin position="3434"/>
        <end position="3546"/>
    </location>
</feature>
<keyword evidence="7 11" id="KW-1015">Disulfide bond</keyword>
<feature type="compositionally biased region" description="Polar residues" evidence="12">
    <location>
        <begin position="3389"/>
        <end position="3401"/>
    </location>
</feature>
<comment type="caution">
    <text evidence="11">Lacks conserved residue(s) required for the propagation of feature annotation.</text>
</comment>
<evidence type="ECO:0000256" key="13">
    <source>
        <dbReference type="SAM" id="Phobius"/>
    </source>
</evidence>
<dbReference type="InterPro" id="IPR012334">
    <property type="entry name" value="Pectin_lyas_fold"/>
</dbReference>
<dbReference type="SMART" id="SM00112">
    <property type="entry name" value="CA"/>
    <property type="match status" value="3"/>
</dbReference>
<keyword evidence="2 10" id="KW-0245">EGF-like domain</keyword>
<dbReference type="Pfam" id="PF23106">
    <property type="entry name" value="EGF_Teneurin"/>
    <property type="match status" value="1"/>
</dbReference>
<feature type="region of interest" description="Disordered" evidence="12">
    <location>
        <begin position="3389"/>
        <end position="3427"/>
    </location>
</feature>
<dbReference type="FunFam" id="2.10.25.10:FF:000001">
    <property type="entry name" value="Tenascin C"/>
    <property type="match status" value="1"/>
</dbReference>
<feature type="disulfide bond" evidence="10">
    <location>
        <begin position="2850"/>
        <end position="2859"/>
    </location>
</feature>
<evidence type="ECO:0000256" key="12">
    <source>
        <dbReference type="SAM" id="MobiDB-lite"/>
    </source>
</evidence>